<comment type="cofactor">
    <cofactor evidence="1">
        <name>[4Fe-4S] cluster</name>
        <dbReference type="ChEBI" id="CHEBI:49883"/>
    </cofactor>
</comment>
<dbReference type="SFLD" id="SFLDS00029">
    <property type="entry name" value="Radical_SAM"/>
    <property type="match status" value="1"/>
</dbReference>
<keyword evidence="8 10" id="KW-0411">Iron-sulfur</keyword>
<dbReference type="Pfam" id="PF06969">
    <property type="entry name" value="HemN_C"/>
    <property type="match status" value="1"/>
</dbReference>
<gene>
    <name evidence="12" type="primary">hemW</name>
    <name evidence="12" type="ORF">H6A60_01590</name>
</gene>
<dbReference type="Gene3D" id="3.20.20.70">
    <property type="entry name" value="Aldolase class I"/>
    <property type="match status" value="1"/>
</dbReference>
<dbReference type="PANTHER" id="PTHR13932:SF5">
    <property type="entry name" value="RADICAL S-ADENOSYL METHIONINE DOMAIN-CONTAINING PROTEIN 1, MITOCHONDRIAL"/>
    <property type="match status" value="1"/>
</dbReference>
<dbReference type="InterPro" id="IPR010723">
    <property type="entry name" value="HemN_C"/>
</dbReference>
<dbReference type="SFLD" id="SFLDF00562">
    <property type="entry name" value="HemN-like__clustered_with_heat"/>
    <property type="match status" value="1"/>
</dbReference>
<evidence type="ECO:0000256" key="5">
    <source>
        <dbReference type="ARBA" id="ARBA00022691"/>
    </source>
</evidence>
<protein>
    <recommendedName>
        <fullName evidence="3 10">Heme chaperone HemW</fullName>
    </recommendedName>
</protein>
<evidence type="ECO:0000256" key="8">
    <source>
        <dbReference type="ARBA" id="ARBA00023014"/>
    </source>
</evidence>
<dbReference type="PANTHER" id="PTHR13932">
    <property type="entry name" value="COPROPORPHYRINIGEN III OXIDASE"/>
    <property type="match status" value="1"/>
</dbReference>
<keyword evidence="5 10" id="KW-0949">S-adenosyl-L-methionine</keyword>
<dbReference type="EMBL" id="JACJJC010000002">
    <property type="protein sequence ID" value="MBM6703204.1"/>
    <property type="molecule type" value="Genomic_DNA"/>
</dbReference>
<dbReference type="Proteomes" id="UP000715095">
    <property type="component" value="Unassembled WGS sequence"/>
</dbReference>
<comment type="function">
    <text evidence="10">Probably acts as a heme chaperone, transferring heme to an unknown acceptor. Binds one molecule of heme per monomer, possibly covalently. Binds 1 [4Fe-4S] cluster. The cluster is coordinated with 3 cysteines and an exchangeable S-adenosyl-L-methionine.</text>
</comment>
<dbReference type="SFLD" id="SFLDG01082">
    <property type="entry name" value="B12-binding_domain_containing"/>
    <property type="match status" value="1"/>
</dbReference>
<comment type="caution">
    <text evidence="12">The sequence shown here is derived from an EMBL/GenBank/DDBJ whole genome shotgun (WGS) entry which is preliminary data.</text>
</comment>
<evidence type="ECO:0000313" key="12">
    <source>
        <dbReference type="EMBL" id="MBM6703204.1"/>
    </source>
</evidence>
<keyword evidence="10" id="KW-0004">4Fe-4S</keyword>
<evidence type="ECO:0000256" key="4">
    <source>
        <dbReference type="ARBA" id="ARBA00022617"/>
    </source>
</evidence>
<dbReference type="PROSITE" id="PS51918">
    <property type="entry name" value="RADICAL_SAM"/>
    <property type="match status" value="1"/>
</dbReference>
<dbReference type="InterPro" id="IPR013785">
    <property type="entry name" value="Aldolase_TIM"/>
</dbReference>
<comment type="subcellular location">
    <subcellularLocation>
        <location evidence="10">Cytoplasm</location>
    </subcellularLocation>
</comment>
<keyword evidence="9 10" id="KW-0143">Chaperone</keyword>
<comment type="similarity">
    <text evidence="2">Belongs to the anaerobic coproporphyrinogen-III oxidase family. HemW subfamily.</text>
</comment>
<proteinExistence type="inferred from homology"/>
<dbReference type="CDD" id="cd01335">
    <property type="entry name" value="Radical_SAM"/>
    <property type="match status" value="1"/>
</dbReference>
<evidence type="ECO:0000256" key="1">
    <source>
        <dbReference type="ARBA" id="ARBA00001966"/>
    </source>
</evidence>
<evidence type="ECO:0000256" key="7">
    <source>
        <dbReference type="ARBA" id="ARBA00023004"/>
    </source>
</evidence>
<dbReference type="InterPro" id="IPR058240">
    <property type="entry name" value="rSAM_sf"/>
</dbReference>
<sequence length="382" mass="42710">MFDLAQIPLSIYLHWPWCIRKCPYCDFNSRKLPDSLEEMRYVAALLKDLNNWRLRAGNRKITSIFVGGGTPSLMSGRAVEALIDGVSKRFELEENCEITLEANPGTVDEKKLTAFRAAGINRISLGIQSFCDERLKRLGRIHSVEDARNAIRATQKVFDNFNLDLMFALPGETIDGLLSELDEAVSSGATHLSCYQLTIEPGTAFAKHVPADLPDDDLTADMGDVVVERLAAAGYERYEVSGYARAGRRCRHNLNYWTFGDYLAAGAGAHGKMTTRDGIFREMRIQSPSRYLAQVETIGNGIEEQYAIEPEARPFEFMLNALRLVEGVPARVFEERTGLLLDTIRPQRAALEAKGLLDTNPEIIRATPLGIRFLSDLQESFL</sequence>
<dbReference type="InterPro" id="IPR034505">
    <property type="entry name" value="Coproporphyrinogen-III_oxidase"/>
</dbReference>
<keyword evidence="13" id="KW-1185">Reference proteome</keyword>
<evidence type="ECO:0000313" key="13">
    <source>
        <dbReference type="Proteomes" id="UP000715095"/>
    </source>
</evidence>
<dbReference type="Pfam" id="PF04055">
    <property type="entry name" value="Radical_SAM"/>
    <property type="match status" value="1"/>
</dbReference>
<keyword evidence="6 10" id="KW-0479">Metal-binding</keyword>
<evidence type="ECO:0000256" key="3">
    <source>
        <dbReference type="ARBA" id="ARBA00017228"/>
    </source>
</evidence>
<dbReference type="SFLD" id="SFLDG01065">
    <property type="entry name" value="anaerobic_coproporphyrinogen-I"/>
    <property type="match status" value="1"/>
</dbReference>
<name>A0ABS2DPC9_9BURK</name>
<keyword evidence="4 10" id="KW-0349">Heme</keyword>
<evidence type="ECO:0000256" key="2">
    <source>
        <dbReference type="ARBA" id="ARBA00006100"/>
    </source>
</evidence>
<dbReference type="SMART" id="SM00729">
    <property type="entry name" value="Elp3"/>
    <property type="match status" value="1"/>
</dbReference>
<reference evidence="12 13" key="1">
    <citation type="journal article" date="2021" name="Sci. Rep.">
        <title>The distribution of antibiotic resistance genes in chicken gut microbiota commensals.</title>
        <authorList>
            <person name="Juricova H."/>
            <person name="Matiasovicova J."/>
            <person name="Kubasova T."/>
            <person name="Cejkova D."/>
            <person name="Rychlik I."/>
        </authorList>
    </citation>
    <scope>NUCLEOTIDE SEQUENCE [LARGE SCALE GENOMIC DNA]</scope>
    <source>
        <strain evidence="12 13">An829</strain>
    </source>
</reference>
<dbReference type="SFLD" id="SFLDF00288">
    <property type="entry name" value="HemN-like__clustered_with_nucl"/>
    <property type="match status" value="1"/>
</dbReference>
<dbReference type="InterPro" id="IPR006638">
    <property type="entry name" value="Elp3/MiaA/NifB-like_rSAM"/>
</dbReference>
<feature type="domain" description="Radical SAM core" evidence="11">
    <location>
        <begin position="3"/>
        <end position="236"/>
    </location>
</feature>
<dbReference type="InterPro" id="IPR004559">
    <property type="entry name" value="HemW-like"/>
</dbReference>
<evidence type="ECO:0000259" key="11">
    <source>
        <dbReference type="PROSITE" id="PS51918"/>
    </source>
</evidence>
<keyword evidence="10" id="KW-0963">Cytoplasm</keyword>
<dbReference type="SUPFAM" id="SSF102114">
    <property type="entry name" value="Radical SAM enzymes"/>
    <property type="match status" value="1"/>
</dbReference>
<dbReference type="InterPro" id="IPR007197">
    <property type="entry name" value="rSAM"/>
</dbReference>
<dbReference type="NCBIfam" id="TIGR00539">
    <property type="entry name" value="hemN_rel"/>
    <property type="match status" value="1"/>
</dbReference>
<keyword evidence="7 10" id="KW-0408">Iron</keyword>
<evidence type="ECO:0000256" key="9">
    <source>
        <dbReference type="ARBA" id="ARBA00023186"/>
    </source>
</evidence>
<organism evidence="12 13">
    <name type="scientific">Sutterella massiliensis</name>
    <dbReference type="NCBI Taxonomy" id="1816689"/>
    <lineage>
        <taxon>Bacteria</taxon>
        <taxon>Pseudomonadati</taxon>
        <taxon>Pseudomonadota</taxon>
        <taxon>Betaproteobacteria</taxon>
        <taxon>Burkholderiales</taxon>
        <taxon>Sutterellaceae</taxon>
        <taxon>Sutterella</taxon>
    </lineage>
</organism>
<evidence type="ECO:0000256" key="10">
    <source>
        <dbReference type="RuleBase" id="RU364116"/>
    </source>
</evidence>
<evidence type="ECO:0000256" key="6">
    <source>
        <dbReference type="ARBA" id="ARBA00022723"/>
    </source>
</evidence>
<accession>A0ABS2DPC9</accession>